<dbReference type="PANTHER" id="PTHR16184:SF6">
    <property type="entry name" value="ELONGATOR COMPLEX PROTEIN 6"/>
    <property type="match status" value="1"/>
</dbReference>
<keyword evidence="5" id="KW-1185">Reference proteome</keyword>
<dbReference type="Proteomes" id="UP000249363">
    <property type="component" value="Unassembled WGS sequence"/>
</dbReference>
<dbReference type="InterPro" id="IPR018627">
    <property type="entry name" value="ELP6"/>
</dbReference>
<name>A0A364LAW1_TALAM</name>
<dbReference type="EMBL" id="MIKG01000021">
    <property type="protein sequence ID" value="RAO72851.1"/>
    <property type="molecule type" value="Genomic_DNA"/>
</dbReference>
<comment type="similarity">
    <text evidence="2">Belongs to the ELP6 family.</text>
</comment>
<protein>
    <recommendedName>
        <fullName evidence="6">Elongator complex protein 6</fullName>
    </recommendedName>
</protein>
<dbReference type="RefSeq" id="XP_040737365.1">
    <property type="nucleotide sequence ID" value="XM_040881715.1"/>
</dbReference>
<reference evidence="4 5" key="1">
    <citation type="journal article" date="2017" name="Biotechnol. Biofuels">
        <title>Differential beta-glucosidase expression as a function of carbon source availability in Talaromyces amestolkiae: a genomic and proteomic approach.</title>
        <authorList>
            <person name="de Eugenio L.I."/>
            <person name="Mendez-Liter J.A."/>
            <person name="Nieto-Dominguez M."/>
            <person name="Alonso L."/>
            <person name="Gil-Munoz J."/>
            <person name="Barriuso J."/>
            <person name="Prieto A."/>
            <person name="Martinez M.J."/>
        </authorList>
    </citation>
    <scope>NUCLEOTIDE SEQUENCE [LARGE SCALE GENOMIC DNA]</scope>
    <source>
        <strain evidence="4 5">CIB</strain>
    </source>
</reference>
<dbReference type="PANTHER" id="PTHR16184">
    <property type="entry name" value="ELONGATOR COMPLEX PROTEIN 6"/>
    <property type="match status" value="1"/>
</dbReference>
<dbReference type="AlphaFoldDB" id="A0A364LAW1"/>
<evidence type="ECO:0000256" key="1">
    <source>
        <dbReference type="ARBA" id="ARBA00005043"/>
    </source>
</evidence>
<gene>
    <name evidence="4" type="ORF">BHQ10_008863</name>
</gene>
<dbReference type="STRING" id="1196081.A0A364LAW1"/>
<comment type="pathway">
    <text evidence="1">tRNA modification; 5-methoxycarbonylmethyl-2-thiouridine-tRNA biosynthesis.</text>
</comment>
<dbReference type="UniPathway" id="UPA00988"/>
<dbReference type="GO" id="GO:0033588">
    <property type="term" value="C:elongator holoenzyme complex"/>
    <property type="evidence" value="ECO:0007669"/>
    <property type="project" value="InterPro"/>
</dbReference>
<proteinExistence type="inferred from homology"/>
<evidence type="ECO:0000313" key="4">
    <source>
        <dbReference type="EMBL" id="RAO72851.1"/>
    </source>
</evidence>
<dbReference type="InterPro" id="IPR027417">
    <property type="entry name" value="P-loop_NTPase"/>
</dbReference>
<sequence>MGSARSIPMRGPASPRAPPSTSSTASSPSQAKNSTPPQQQQQQKQLHISSQGINALNQLETDIQSVIQSLPRTSTNETGDAEEDGDDEDDVLLILDQPDLILATTPGIDANDLSDWIMGLQQNVHSTIITTSADSPLIHNANPYTLTEGSTPLERNHASFVVGLAHRADMVLQLRTLDTGAAKDVSGVLRMSRGAGYEPESEGGKEEGEIVEKEVLYFVQRDGGVRVFGRGEV</sequence>
<evidence type="ECO:0000256" key="3">
    <source>
        <dbReference type="SAM" id="MobiDB-lite"/>
    </source>
</evidence>
<accession>A0A364LAW1</accession>
<evidence type="ECO:0000313" key="5">
    <source>
        <dbReference type="Proteomes" id="UP000249363"/>
    </source>
</evidence>
<dbReference type="GO" id="GO:0002098">
    <property type="term" value="P:tRNA wobble uridine modification"/>
    <property type="evidence" value="ECO:0007669"/>
    <property type="project" value="InterPro"/>
</dbReference>
<comment type="caution">
    <text evidence="4">The sequence shown here is derived from an EMBL/GenBank/DDBJ whole genome shotgun (WGS) entry which is preliminary data.</text>
</comment>
<dbReference type="GeneID" id="63798077"/>
<organism evidence="4 5">
    <name type="scientific">Talaromyces amestolkiae</name>
    <dbReference type="NCBI Taxonomy" id="1196081"/>
    <lineage>
        <taxon>Eukaryota</taxon>
        <taxon>Fungi</taxon>
        <taxon>Dikarya</taxon>
        <taxon>Ascomycota</taxon>
        <taxon>Pezizomycotina</taxon>
        <taxon>Eurotiomycetes</taxon>
        <taxon>Eurotiomycetidae</taxon>
        <taxon>Eurotiales</taxon>
        <taxon>Trichocomaceae</taxon>
        <taxon>Talaromyces</taxon>
        <taxon>Talaromyces sect. Talaromyces</taxon>
    </lineage>
</organism>
<dbReference type="OrthoDB" id="9995306at2759"/>
<feature type="region of interest" description="Disordered" evidence="3">
    <location>
        <begin position="1"/>
        <end position="51"/>
    </location>
</feature>
<evidence type="ECO:0008006" key="6">
    <source>
        <dbReference type="Google" id="ProtNLM"/>
    </source>
</evidence>
<dbReference type="Gene3D" id="3.40.50.300">
    <property type="entry name" value="P-loop containing nucleotide triphosphate hydrolases"/>
    <property type="match status" value="1"/>
</dbReference>
<feature type="compositionally biased region" description="Low complexity" evidence="3">
    <location>
        <begin position="19"/>
        <end position="29"/>
    </location>
</feature>
<evidence type="ECO:0000256" key="2">
    <source>
        <dbReference type="ARBA" id="ARBA00008837"/>
    </source>
</evidence>